<dbReference type="PROSITE" id="PS51257">
    <property type="entry name" value="PROKAR_LIPOPROTEIN"/>
    <property type="match status" value="1"/>
</dbReference>
<evidence type="ECO:0000313" key="1">
    <source>
        <dbReference type="EMBL" id="HDZ53202.1"/>
    </source>
</evidence>
<dbReference type="RefSeq" id="WP_093731938.1">
    <property type="nucleotide sequence ID" value="NZ_CAXBMM010000004.1"/>
</dbReference>
<proteinExistence type="predicted"/>
<dbReference type="Proteomes" id="UP000885704">
    <property type="component" value="Unassembled WGS sequence"/>
</dbReference>
<accession>A0A7V1F0G2</accession>
<name>A0A7V1F0G2_9RHOB</name>
<comment type="caution">
    <text evidence="1">The sequence shown here is derived from an EMBL/GenBank/DDBJ whole genome shotgun (WGS) entry which is preliminary data.</text>
</comment>
<gene>
    <name evidence="1" type="ORF">ENH63_15800</name>
</gene>
<protein>
    <recommendedName>
        <fullName evidence="2">Lipoprotein</fullName>
    </recommendedName>
</protein>
<sequence length="103" mass="10873">MLTDIRLLPVLICTLVMLMAAGCNMPSAGFSGLPVQQIIVDGSVFDVRVNGAQAEAIRINMEYAPRFGPIRDRAARAMVQASGCKVTHVVGDQAVAIGKLDCG</sequence>
<dbReference type="EMBL" id="DRFN01000047">
    <property type="protein sequence ID" value="HDZ53202.1"/>
    <property type="molecule type" value="Genomic_DNA"/>
</dbReference>
<evidence type="ECO:0008006" key="2">
    <source>
        <dbReference type="Google" id="ProtNLM"/>
    </source>
</evidence>
<organism evidence="1">
    <name type="scientific">Sulfitobacter litoralis</name>
    <dbReference type="NCBI Taxonomy" id="335975"/>
    <lineage>
        <taxon>Bacteria</taxon>
        <taxon>Pseudomonadati</taxon>
        <taxon>Pseudomonadota</taxon>
        <taxon>Alphaproteobacteria</taxon>
        <taxon>Rhodobacterales</taxon>
        <taxon>Roseobacteraceae</taxon>
        <taxon>Sulfitobacter</taxon>
    </lineage>
</organism>
<reference evidence="1" key="1">
    <citation type="journal article" date="2020" name="mSystems">
        <title>Genome- and Community-Level Interaction Insights into Carbon Utilization and Element Cycling Functions of Hydrothermarchaeota in Hydrothermal Sediment.</title>
        <authorList>
            <person name="Zhou Z."/>
            <person name="Liu Y."/>
            <person name="Xu W."/>
            <person name="Pan J."/>
            <person name="Luo Z.H."/>
            <person name="Li M."/>
        </authorList>
    </citation>
    <scope>NUCLEOTIDE SEQUENCE [LARGE SCALE GENOMIC DNA]</scope>
    <source>
        <strain evidence="1">HyVt-323</strain>
    </source>
</reference>
<dbReference type="OrthoDB" id="7864349at2"/>
<dbReference type="AlphaFoldDB" id="A0A7V1F0G2"/>